<evidence type="ECO:0000256" key="5">
    <source>
        <dbReference type="ARBA" id="ARBA00022505"/>
    </source>
</evidence>
<dbReference type="AlphaFoldDB" id="A0AAX4NJE3"/>
<feature type="transmembrane region" description="Helical" evidence="9">
    <location>
        <begin position="12"/>
        <end position="36"/>
    </location>
</feature>
<feature type="transmembrane region" description="Helical" evidence="9">
    <location>
        <begin position="126"/>
        <end position="146"/>
    </location>
</feature>
<keyword evidence="6 9" id="KW-0812">Transmembrane</keyword>
<keyword evidence="12" id="KW-1185">Reference proteome</keyword>
<evidence type="ECO:0000313" key="11">
    <source>
        <dbReference type="EMBL" id="WYY00955.1"/>
    </source>
</evidence>
<evidence type="ECO:0000256" key="4">
    <source>
        <dbReference type="ARBA" id="ARBA00022475"/>
    </source>
</evidence>
<comment type="similarity">
    <text evidence="2 9">Belongs to the binding-protein-dependent transport system permease family.</text>
</comment>
<feature type="transmembrane region" description="Helical" evidence="9">
    <location>
        <begin position="239"/>
        <end position="260"/>
    </location>
</feature>
<keyword evidence="4" id="KW-1003">Cell membrane</keyword>
<feature type="domain" description="ABC transmembrane type-1" evidence="10">
    <location>
        <begin position="53"/>
        <end position="257"/>
    </location>
</feature>
<evidence type="ECO:0000313" key="12">
    <source>
        <dbReference type="Proteomes" id="UP001451606"/>
    </source>
</evidence>
<evidence type="ECO:0000259" key="10">
    <source>
        <dbReference type="PROSITE" id="PS50928"/>
    </source>
</evidence>
<comment type="subcellular location">
    <subcellularLocation>
        <location evidence="1 9">Cell membrane</location>
        <topology evidence="1 9">Multi-pass membrane protein</topology>
    </subcellularLocation>
</comment>
<evidence type="ECO:0000256" key="8">
    <source>
        <dbReference type="ARBA" id="ARBA00023136"/>
    </source>
</evidence>
<dbReference type="SUPFAM" id="SSF161098">
    <property type="entry name" value="MetI-like"/>
    <property type="match status" value="1"/>
</dbReference>
<evidence type="ECO:0000256" key="9">
    <source>
        <dbReference type="RuleBase" id="RU363032"/>
    </source>
</evidence>
<protein>
    <submittedName>
        <fullName evidence="11">ABC transporter permease</fullName>
    </submittedName>
</protein>
<keyword evidence="3 9" id="KW-0813">Transport</keyword>
<evidence type="ECO:0000256" key="2">
    <source>
        <dbReference type="ARBA" id="ARBA00009306"/>
    </source>
</evidence>
<dbReference type="GO" id="GO:0005886">
    <property type="term" value="C:plasma membrane"/>
    <property type="evidence" value="ECO:0007669"/>
    <property type="project" value="UniProtKB-SubCell"/>
</dbReference>
<dbReference type="EMBL" id="CP133772">
    <property type="protein sequence ID" value="WYY00955.1"/>
    <property type="molecule type" value="Genomic_DNA"/>
</dbReference>
<dbReference type="Gene3D" id="1.10.3720.10">
    <property type="entry name" value="MetI-like"/>
    <property type="match status" value="1"/>
</dbReference>
<dbReference type="RefSeq" id="WP_393971279.1">
    <property type="nucleotide sequence ID" value="NZ_CP133772.1"/>
</dbReference>
<dbReference type="InterPro" id="IPR000515">
    <property type="entry name" value="MetI-like"/>
</dbReference>
<keyword evidence="5" id="KW-0500">Molybdenum</keyword>
<sequence length="269" mass="29233">MKRNGFKGNIDALSIISYITIALLIIPILFILYFGFVVYRDALGFSSTVFKSIELTVISSSISAFIVFVVFTPLAFNLARKQNNLMETASDIPASIPHPIVGIAFLIIASPITPFGRFLSSIGINFFDSLQGLIVALSFISAPVYIRSAQSVFSSMNRYHEMLGYSLGSSRLRVLYSVVVPATIRDLASATLTAMSRAMSEFGSIAILAYYILAGPFKGVEPASVLIYQYYGYYGPDVAVTAAALMIIVSMAILGITRLLKSGIIGRRQ</sequence>
<feature type="transmembrane region" description="Helical" evidence="9">
    <location>
        <begin position="56"/>
        <end position="79"/>
    </location>
</feature>
<evidence type="ECO:0000256" key="7">
    <source>
        <dbReference type="ARBA" id="ARBA00022989"/>
    </source>
</evidence>
<name>A0AAX4NJE3_9ARCH</name>
<keyword evidence="7 9" id="KW-1133">Transmembrane helix</keyword>
<reference evidence="11 12" key="1">
    <citation type="submission" date="2023-09" db="EMBL/GenBank/DDBJ databases">
        <authorList>
            <person name="Golyshina O.V."/>
            <person name="Lunev E.A."/>
            <person name="Bargiela R."/>
            <person name="Gaines M.C."/>
            <person name="Daum B."/>
            <person name="Bale N.J."/>
            <person name="Koenen M."/>
            <person name="Sinninghe Damst J.S."/>
            <person name="Yakimov M."/>
            <person name="Golyshin P.N."/>
        </authorList>
    </citation>
    <scope>NUCLEOTIDE SEQUENCE [LARGE SCALE GENOMIC DNA]</scope>
    <source>
        <strain evidence="11 12">M1</strain>
    </source>
</reference>
<feature type="transmembrane region" description="Helical" evidence="9">
    <location>
        <begin position="100"/>
        <end position="120"/>
    </location>
</feature>
<gene>
    <name evidence="11" type="ORF">OXIME_001548</name>
</gene>
<dbReference type="PANTHER" id="PTHR30183:SF3">
    <property type="entry name" value="MOLYBDENUM TRANSPORT SYSTEM PERMEASE PROTEIN MODB"/>
    <property type="match status" value="1"/>
</dbReference>
<dbReference type="PROSITE" id="PS50928">
    <property type="entry name" value="ABC_TM1"/>
    <property type="match status" value="1"/>
</dbReference>
<dbReference type="KEGG" id="omr:OXIME_001548"/>
<evidence type="ECO:0000256" key="6">
    <source>
        <dbReference type="ARBA" id="ARBA00022692"/>
    </source>
</evidence>
<organism evidence="11 12">
    <name type="scientific">Oxyplasma meridianum</name>
    <dbReference type="NCBI Taxonomy" id="3073602"/>
    <lineage>
        <taxon>Archaea</taxon>
        <taxon>Methanobacteriati</taxon>
        <taxon>Thermoplasmatota</taxon>
        <taxon>Thermoplasmata</taxon>
        <taxon>Thermoplasmatales</taxon>
        <taxon>Thermoplasmataceae</taxon>
        <taxon>Oxyplasma</taxon>
    </lineage>
</organism>
<proteinExistence type="inferred from homology"/>
<dbReference type="PANTHER" id="PTHR30183">
    <property type="entry name" value="MOLYBDENUM TRANSPORT SYSTEM PERMEASE PROTEIN MODB"/>
    <property type="match status" value="1"/>
</dbReference>
<dbReference type="GeneID" id="95968286"/>
<dbReference type="Proteomes" id="UP001451606">
    <property type="component" value="Chromosome"/>
</dbReference>
<accession>A0AAX4NJE3</accession>
<evidence type="ECO:0000256" key="3">
    <source>
        <dbReference type="ARBA" id="ARBA00022448"/>
    </source>
</evidence>
<dbReference type="GO" id="GO:0055085">
    <property type="term" value="P:transmembrane transport"/>
    <property type="evidence" value="ECO:0007669"/>
    <property type="project" value="InterPro"/>
</dbReference>
<dbReference type="Pfam" id="PF00528">
    <property type="entry name" value="BPD_transp_1"/>
    <property type="match status" value="1"/>
</dbReference>
<dbReference type="InterPro" id="IPR035906">
    <property type="entry name" value="MetI-like_sf"/>
</dbReference>
<evidence type="ECO:0000256" key="1">
    <source>
        <dbReference type="ARBA" id="ARBA00004651"/>
    </source>
</evidence>
<keyword evidence="8 9" id="KW-0472">Membrane</keyword>
<feature type="transmembrane region" description="Helical" evidence="9">
    <location>
        <begin position="202"/>
        <end position="219"/>
    </location>
</feature>